<dbReference type="EMBL" id="JBICRM010000007">
    <property type="protein sequence ID" value="MFG1704432.1"/>
    <property type="molecule type" value="Genomic_DNA"/>
</dbReference>
<dbReference type="RefSeq" id="WP_393165448.1">
    <property type="nucleotide sequence ID" value="NZ_JBICRM010000007.1"/>
</dbReference>
<evidence type="ECO:0000313" key="1">
    <source>
        <dbReference type="EMBL" id="MFG1704432.1"/>
    </source>
</evidence>
<name>A0ABW7AAQ7_9ACTN</name>
<comment type="caution">
    <text evidence="1">The sequence shown here is derived from an EMBL/GenBank/DDBJ whole genome shotgun (WGS) entry which is preliminary data.</text>
</comment>
<gene>
    <name evidence="1" type="ORF">ACFLIM_14675</name>
</gene>
<keyword evidence="2" id="KW-1185">Reference proteome</keyword>
<reference evidence="1 2" key="1">
    <citation type="submission" date="2024-10" db="EMBL/GenBank/DDBJ databases">
        <authorList>
            <person name="Topkara A.R."/>
            <person name="Saygin H."/>
        </authorList>
    </citation>
    <scope>NUCLEOTIDE SEQUENCE [LARGE SCALE GENOMIC DNA]</scope>
    <source>
        <strain evidence="1 2">M3C6</strain>
    </source>
</reference>
<evidence type="ECO:0000313" key="2">
    <source>
        <dbReference type="Proteomes" id="UP001603978"/>
    </source>
</evidence>
<sequence>MTPARPVLLRGQLIGNAQLAEMQKTVPVLAGGGALPYGPGTAQATTSQPPFVPFQADRLAGQPATTS</sequence>
<protein>
    <submittedName>
        <fullName evidence="1">Uncharacterized protein</fullName>
    </submittedName>
</protein>
<accession>A0ABW7AAQ7</accession>
<proteinExistence type="predicted"/>
<dbReference type="Proteomes" id="UP001603978">
    <property type="component" value="Unassembled WGS sequence"/>
</dbReference>
<organism evidence="1 2">
    <name type="scientific">Nonomuraea marmarensis</name>
    <dbReference type="NCBI Taxonomy" id="3351344"/>
    <lineage>
        <taxon>Bacteria</taxon>
        <taxon>Bacillati</taxon>
        <taxon>Actinomycetota</taxon>
        <taxon>Actinomycetes</taxon>
        <taxon>Streptosporangiales</taxon>
        <taxon>Streptosporangiaceae</taxon>
        <taxon>Nonomuraea</taxon>
    </lineage>
</organism>